<dbReference type="PANTHER" id="PTHR35807">
    <property type="entry name" value="TRANSCRIPTIONAL REGULATOR REDD-RELATED"/>
    <property type="match status" value="1"/>
</dbReference>
<evidence type="ECO:0000313" key="3">
    <source>
        <dbReference type="EMBL" id="KRG58425.1"/>
    </source>
</evidence>
<feature type="region of interest" description="Disordered" evidence="1">
    <location>
        <begin position="250"/>
        <end position="273"/>
    </location>
</feature>
<dbReference type="Gene3D" id="1.25.40.10">
    <property type="entry name" value="Tetratricopeptide repeat domain"/>
    <property type="match status" value="1"/>
</dbReference>
<evidence type="ECO:0000256" key="1">
    <source>
        <dbReference type="SAM" id="MobiDB-lite"/>
    </source>
</evidence>
<comment type="caution">
    <text evidence="3">The sequence shown here is derived from an EMBL/GenBank/DDBJ whole genome shotgun (WGS) entry which is preliminary data.</text>
</comment>
<reference evidence="3 4" key="1">
    <citation type="submission" date="2015-05" db="EMBL/GenBank/DDBJ databases">
        <title>Genome sequencing and analysis of members of genus Stenotrophomonas.</title>
        <authorList>
            <person name="Patil P.P."/>
            <person name="Midha S."/>
            <person name="Patil P.B."/>
        </authorList>
    </citation>
    <scope>NUCLEOTIDE SEQUENCE [LARGE SCALE GENOMIC DNA]</scope>
    <source>
        <strain evidence="3 4">DSM 12575</strain>
    </source>
</reference>
<dbReference type="InterPro" id="IPR011990">
    <property type="entry name" value="TPR-like_helical_dom_sf"/>
</dbReference>
<keyword evidence="4" id="KW-1185">Reference proteome</keyword>
<dbReference type="Gene3D" id="1.10.10.10">
    <property type="entry name" value="Winged helix-like DNA-binding domain superfamily/Winged helix DNA-binding domain"/>
    <property type="match status" value="1"/>
</dbReference>
<dbReference type="Proteomes" id="UP000050902">
    <property type="component" value="Unassembled WGS sequence"/>
</dbReference>
<dbReference type="SUPFAM" id="SSF48452">
    <property type="entry name" value="TPR-like"/>
    <property type="match status" value="1"/>
</dbReference>
<feature type="domain" description="Bacterial transcriptional activator" evidence="2">
    <location>
        <begin position="109"/>
        <end position="246"/>
    </location>
</feature>
<dbReference type="Pfam" id="PF03704">
    <property type="entry name" value="BTAD"/>
    <property type="match status" value="1"/>
</dbReference>
<dbReference type="InterPro" id="IPR005158">
    <property type="entry name" value="BTAD"/>
</dbReference>
<dbReference type="InterPro" id="IPR051677">
    <property type="entry name" value="AfsR-DnrI-RedD_regulator"/>
</dbReference>
<proteinExistence type="predicted"/>
<name>A0ABR5NKS0_9GAMM</name>
<dbReference type="SMART" id="SM01043">
    <property type="entry name" value="BTAD"/>
    <property type="match status" value="1"/>
</dbReference>
<protein>
    <recommendedName>
        <fullName evidence="2">Bacterial transcriptional activator domain-containing protein</fullName>
    </recommendedName>
</protein>
<evidence type="ECO:0000259" key="2">
    <source>
        <dbReference type="SMART" id="SM01043"/>
    </source>
</evidence>
<dbReference type="InterPro" id="IPR016032">
    <property type="entry name" value="Sig_transdc_resp-reg_C-effctor"/>
</dbReference>
<gene>
    <name evidence="3" type="ORF">ABB22_07550</name>
</gene>
<dbReference type="InterPro" id="IPR036388">
    <property type="entry name" value="WH-like_DNA-bd_sf"/>
</dbReference>
<dbReference type="SUPFAM" id="SSF46894">
    <property type="entry name" value="C-terminal effector domain of the bipartite response regulators"/>
    <property type="match status" value="1"/>
</dbReference>
<dbReference type="EMBL" id="LDJG01000009">
    <property type="protein sequence ID" value="KRG58425.1"/>
    <property type="molecule type" value="Genomic_DNA"/>
</dbReference>
<evidence type="ECO:0000313" key="4">
    <source>
        <dbReference type="Proteomes" id="UP000050902"/>
    </source>
</evidence>
<organism evidence="3 4">
    <name type="scientific">Stenotrophomonas nitritireducens</name>
    <dbReference type="NCBI Taxonomy" id="83617"/>
    <lineage>
        <taxon>Bacteria</taxon>
        <taxon>Pseudomonadati</taxon>
        <taxon>Pseudomonadota</taxon>
        <taxon>Gammaproteobacteria</taxon>
        <taxon>Lysobacterales</taxon>
        <taxon>Lysobacteraceae</taxon>
        <taxon>Stenotrophomonas</taxon>
    </lineage>
</organism>
<sequence length="273" mass="30450">MSAWPGSAHPMIRLLGECRIGSAGQPGRLVYRKSWALLAYLAIERTRVHRRSRIAAMLWPDLAHGAALTNLRQVLTDLNRAVVAAVGEGVLLIDRETVRLCPDASQGLFDIDLLEPALPAGVRPREWLEEAGELLEGAVPERCDEFSEWLPGARIWAQQRLLRALERARDDAAAAGNLDAAVNFARRQVTLDPWDEAQQRSLMRLYAHRGEPDMALDCYRLLERGLERELAVQPQAATRTLAMEIAQRRAHPAQQRGYGRARPAHAADKALRA</sequence>
<accession>A0ABR5NKS0</accession>